<dbReference type="SUPFAM" id="SSF46689">
    <property type="entry name" value="Homeodomain-like"/>
    <property type="match status" value="1"/>
</dbReference>
<keyword evidence="16" id="KW-1185">Reference proteome</keyword>
<dbReference type="Gene3D" id="1.10.10.60">
    <property type="entry name" value="Homeodomain-like"/>
    <property type="match status" value="1"/>
</dbReference>
<evidence type="ECO:0000256" key="5">
    <source>
        <dbReference type="ARBA" id="ARBA00023038"/>
    </source>
</evidence>
<dbReference type="InterPro" id="IPR001781">
    <property type="entry name" value="Znf_LIM"/>
</dbReference>
<dbReference type="SUPFAM" id="SSF57716">
    <property type="entry name" value="Glucocorticoid receptor-like (DNA-binding domain)"/>
    <property type="match status" value="2"/>
</dbReference>
<dbReference type="PANTHER" id="PTHR24208:SF105">
    <property type="entry name" value="DLIM1"/>
    <property type="match status" value="1"/>
</dbReference>
<reference evidence="15 16" key="1">
    <citation type="submission" date="2024-02" db="EMBL/GenBank/DDBJ databases">
        <authorList>
            <person name="Daric V."/>
            <person name="Darras S."/>
        </authorList>
    </citation>
    <scope>NUCLEOTIDE SEQUENCE [LARGE SCALE GENOMIC DNA]</scope>
</reference>
<dbReference type="SMART" id="SM00389">
    <property type="entry name" value="HOX"/>
    <property type="match status" value="1"/>
</dbReference>
<protein>
    <submittedName>
        <fullName evidence="15">Uncharacterized protein</fullName>
    </submittedName>
</protein>
<evidence type="ECO:0000313" key="16">
    <source>
        <dbReference type="Proteomes" id="UP001642483"/>
    </source>
</evidence>
<name>A0ABP0FPD1_CLALP</name>
<feature type="compositionally biased region" description="Polar residues" evidence="12">
    <location>
        <begin position="161"/>
        <end position="171"/>
    </location>
</feature>
<feature type="DNA-binding region" description="Homeobox" evidence="9">
    <location>
        <begin position="212"/>
        <end position="271"/>
    </location>
</feature>
<evidence type="ECO:0000259" key="14">
    <source>
        <dbReference type="PROSITE" id="PS50071"/>
    </source>
</evidence>
<dbReference type="PROSITE" id="PS50023">
    <property type="entry name" value="LIM_DOMAIN_2"/>
    <property type="match status" value="2"/>
</dbReference>
<gene>
    <name evidence="15" type="ORF">CVLEPA_LOCUS10552</name>
</gene>
<evidence type="ECO:0000256" key="4">
    <source>
        <dbReference type="ARBA" id="ARBA00022833"/>
    </source>
</evidence>
<keyword evidence="6 9" id="KW-0238">DNA-binding</keyword>
<keyword evidence="7 9" id="KW-0371">Homeobox</keyword>
<keyword evidence="4 10" id="KW-0862">Zinc</keyword>
<evidence type="ECO:0000256" key="6">
    <source>
        <dbReference type="ARBA" id="ARBA00023125"/>
    </source>
</evidence>
<dbReference type="PROSITE" id="PS50071">
    <property type="entry name" value="HOMEOBOX_2"/>
    <property type="match status" value="1"/>
</dbReference>
<keyword evidence="8 9" id="KW-0539">Nucleus</keyword>
<dbReference type="InterPro" id="IPR009057">
    <property type="entry name" value="Homeodomain-like_sf"/>
</dbReference>
<dbReference type="PROSITE" id="PS00478">
    <property type="entry name" value="LIM_DOMAIN_1"/>
    <property type="match status" value="1"/>
</dbReference>
<dbReference type="InterPro" id="IPR001356">
    <property type="entry name" value="HD"/>
</dbReference>
<evidence type="ECO:0000256" key="8">
    <source>
        <dbReference type="ARBA" id="ARBA00023242"/>
    </source>
</evidence>
<dbReference type="InterPro" id="IPR050453">
    <property type="entry name" value="LIM_Homeobox_TF"/>
</dbReference>
<evidence type="ECO:0000256" key="7">
    <source>
        <dbReference type="ARBA" id="ARBA00023155"/>
    </source>
</evidence>
<evidence type="ECO:0000256" key="12">
    <source>
        <dbReference type="SAM" id="MobiDB-lite"/>
    </source>
</evidence>
<feature type="compositionally biased region" description="Basic and acidic residues" evidence="12">
    <location>
        <begin position="189"/>
        <end position="198"/>
    </location>
</feature>
<feature type="domain" description="LIM zinc-binding" evidence="13">
    <location>
        <begin position="63"/>
        <end position="131"/>
    </location>
</feature>
<organism evidence="15 16">
    <name type="scientific">Clavelina lepadiformis</name>
    <name type="common">Light-bulb sea squirt</name>
    <name type="synonym">Ascidia lepadiformis</name>
    <dbReference type="NCBI Taxonomy" id="159417"/>
    <lineage>
        <taxon>Eukaryota</taxon>
        <taxon>Metazoa</taxon>
        <taxon>Chordata</taxon>
        <taxon>Tunicata</taxon>
        <taxon>Ascidiacea</taxon>
        <taxon>Aplousobranchia</taxon>
        <taxon>Clavelinidae</taxon>
        <taxon>Clavelina</taxon>
    </lineage>
</organism>
<evidence type="ECO:0000256" key="9">
    <source>
        <dbReference type="PROSITE-ProRule" id="PRU00108"/>
    </source>
</evidence>
<comment type="subcellular location">
    <subcellularLocation>
        <location evidence="1 9 11">Nucleus</location>
    </subcellularLocation>
</comment>
<feature type="compositionally biased region" description="Basic and acidic residues" evidence="12">
    <location>
        <begin position="134"/>
        <end position="160"/>
    </location>
</feature>
<feature type="domain" description="LIM zinc-binding" evidence="13">
    <location>
        <begin position="3"/>
        <end position="62"/>
    </location>
</feature>
<dbReference type="SMART" id="SM00132">
    <property type="entry name" value="LIM"/>
    <property type="match status" value="2"/>
</dbReference>
<accession>A0ABP0FPD1</accession>
<dbReference type="PROSITE" id="PS00027">
    <property type="entry name" value="HOMEOBOX_1"/>
    <property type="match status" value="1"/>
</dbReference>
<evidence type="ECO:0000256" key="11">
    <source>
        <dbReference type="RuleBase" id="RU000682"/>
    </source>
</evidence>
<dbReference type="InterPro" id="IPR017970">
    <property type="entry name" value="Homeobox_CS"/>
</dbReference>
<proteinExistence type="predicted"/>
<comment type="caution">
    <text evidence="15">The sequence shown here is derived from an EMBL/GenBank/DDBJ whole genome shotgun (WGS) entry which is preliminary data.</text>
</comment>
<evidence type="ECO:0000256" key="1">
    <source>
        <dbReference type="ARBA" id="ARBA00004123"/>
    </source>
</evidence>
<dbReference type="Pfam" id="PF00412">
    <property type="entry name" value="LIM"/>
    <property type="match status" value="2"/>
</dbReference>
<dbReference type="Gene3D" id="2.10.110.10">
    <property type="entry name" value="Cysteine Rich Protein"/>
    <property type="match status" value="2"/>
</dbReference>
<keyword evidence="3" id="KW-0677">Repeat</keyword>
<feature type="region of interest" description="Disordered" evidence="12">
    <location>
        <begin position="131"/>
        <end position="218"/>
    </location>
</feature>
<evidence type="ECO:0000256" key="3">
    <source>
        <dbReference type="ARBA" id="ARBA00022737"/>
    </source>
</evidence>
<dbReference type="Pfam" id="PF00046">
    <property type="entry name" value="Homeodomain"/>
    <property type="match status" value="1"/>
</dbReference>
<evidence type="ECO:0000259" key="13">
    <source>
        <dbReference type="PROSITE" id="PS50023"/>
    </source>
</evidence>
<evidence type="ECO:0000256" key="2">
    <source>
        <dbReference type="ARBA" id="ARBA00022723"/>
    </source>
</evidence>
<dbReference type="EMBL" id="CAWYQH010000068">
    <property type="protein sequence ID" value="CAK8680282.1"/>
    <property type="molecule type" value="Genomic_DNA"/>
</dbReference>
<dbReference type="CDD" id="cd00086">
    <property type="entry name" value="homeodomain"/>
    <property type="match status" value="1"/>
</dbReference>
<dbReference type="Proteomes" id="UP001642483">
    <property type="component" value="Unassembled WGS sequence"/>
</dbReference>
<evidence type="ECO:0000313" key="15">
    <source>
        <dbReference type="EMBL" id="CAK8680282.1"/>
    </source>
</evidence>
<feature type="domain" description="Homeobox" evidence="14">
    <location>
        <begin position="210"/>
        <end position="270"/>
    </location>
</feature>
<dbReference type="PANTHER" id="PTHR24208">
    <property type="entry name" value="LIM/HOMEOBOX PROTEIN LHX"/>
    <property type="match status" value="1"/>
</dbReference>
<keyword evidence="2 10" id="KW-0479">Metal-binding</keyword>
<sequence length="320" mass="37032">MELLCASCNDVIKDRYLMEVDKHCWHQSCLKCSDCKGLLQKSCFFREGNFYCLNDFSRRFGVKCARCNGSLYVSDLVHKIRINDQQKDTYHVNCFSCSFCSRFLSKGSKYLLTSDGEIVCADDCFKVSNGSDDDTTKTNVAEEKSERYNNKNTHRKDESVAKQNSSENGLESTGFDDESSFDLSDIQSDQDKQEEKTLVKHTSLPTRDNTKRRGPRTTIKAPQLEVLNAAFAKQEKPSRHDRERLSKTTSLPIRVIQVWFQNRRSKNRRMKQMSDLNSGRCYFDRSHHFASHDNRVDISSRYIMGNCLEILLHSKRPVYV</sequence>
<keyword evidence="5 10" id="KW-0440">LIM domain</keyword>
<evidence type="ECO:0000256" key="10">
    <source>
        <dbReference type="PROSITE-ProRule" id="PRU00125"/>
    </source>
</evidence>